<dbReference type="AlphaFoldDB" id="A0A166FUQ5"/>
<reference evidence="2 3" key="1">
    <citation type="journal article" date="2016" name="Mol. Biol. Evol.">
        <title>Comparative Genomics of Early-Diverging Mushroom-Forming Fungi Provides Insights into the Origins of Lignocellulose Decay Capabilities.</title>
        <authorList>
            <person name="Nagy L.G."/>
            <person name="Riley R."/>
            <person name="Tritt A."/>
            <person name="Adam C."/>
            <person name="Daum C."/>
            <person name="Floudas D."/>
            <person name="Sun H."/>
            <person name="Yadav J.S."/>
            <person name="Pangilinan J."/>
            <person name="Larsson K.H."/>
            <person name="Matsuura K."/>
            <person name="Barry K."/>
            <person name="Labutti K."/>
            <person name="Kuo R."/>
            <person name="Ohm R.A."/>
            <person name="Bhattacharya S.S."/>
            <person name="Shirouzu T."/>
            <person name="Yoshinaga Y."/>
            <person name="Martin F.M."/>
            <person name="Grigoriev I.V."/>
            <person name="Hibbett D.S."/>
        </authorList>
    </citation>
    <scope>NUCLEOTIDE SEQUENCE [LARGE SCALE GENOMIC DNA]</scope>
    <source>
        <strain evidence="2 3">CBS 109695</strain>
    </source>
</reference>
<accession>A0A166FUQ5</accession>
<protein>
    <submittedName>
        <fullName evidence="2">Uncharacterized protein</fullName>
    </submittedName>
</protein>
<name>A0A166FUQ5_9AGAM</name>
<gene>
    <name evidence="2" type="ORF">FIBSPDRAFT_865187</name>
</gene>
<proteinExistence type="predicted"/>
<evidence type="ECO:0000256" key="1">
    <source>
        <dbReference type="SAM" id="MobiDB-lite"/>
    </source>
</evidence>
<feature type="compositionally biased region" description="Basic and acidic residues" evidence="1">
    <location>
        <begin position="183"/>
        <end position="196"/>
    </location>
</feature>
<evidence type="ECO:0000313" key="2">
    <source>
        <dbReference type="EMBL" id="KZP17182.1"/>
    </source>
</evidence>
<organism evidence="2 3">
    <name type="scientific">Athelia psychrophila</name>
    <dbReference type="NCBI Taxonomy" id="1759441"/>
    <lineage>
        <taxon>Eukaryota</taxon>
        <taxon>Fungi</taxon>
        <taxon>Dikarya</taxon>
        <taxon>Basidiomycota</taxon>
        <taxon>Agaricomycotina</taxon>
        <taxon>Agaricomycetes</taxon>
        <taxon>Agaricomycetidae</taxon>
        <taxon>Atheliales</taxon>
        <taxon>Atheliaceae</taxon>
        <taxon>Athelia</taxon>
    </lineage>
</organism>
<dbReference type="PANTHER" id="PTHR21521:SF0">
    <property type="entry name" value="AMUN, ISOFORM A"/>
    <property type="match status" value="1"/>
</dbReference>
<keyword evidence="3" id="KW-1185">Reference proteome</keyword>
<dbReference type="STRING" id="436010.A0A166FUQ5"/>
<sequence length="240" mass="26067">METVSLVYPLLCLDANSLLLSKHGKFRPNLLALAVSNTSDQITSTTSRAFQLLSKAPTSESPPSQTNSNVMAAIAELVTLKGIGPASASLLLSVFAPADVPFFSDEAFRWIKFHDPASTASKAGGRGWDRGLKYNKKEYVEYLAKVQVLVERLRTEGCEGGQEDEKVGAREVEMVGWVLGREHATLTTGSEKHPKQGQDGTLEDAKQEIKATATAKKRKPPTGPEVPGSSDLRRSKRTRN</sequence>
<dbReference type="PANTHER" id="PTHR21521">
    <property type="entry name" value="AMUN, ISOFORM A"/>
    <property type="match status" value="1"/>
</dbReference>
<dbReference type="Proteomes" id="UP000076532">
    <property type="component" value="Unassembled WGS sequence"/>
</dbReference>
<evidence type="ECO:0000313" key="3">
    <source>
        <dbReference type="Proteomes" id="UP000076532"/>
    </source>
</evidence>
<dbReference type="OrthoDB" id="8249012at2759"/>
<feature type="region of interest" description="Disordered" evidence="1">
    <location>
        <begin position="183"/>
        <end position="240"/>
    </location>
</feature>
<dbReference type="EMBL" id="KV417585">
    <property type="protein sequence ID" value="KZP17182.1"/>
    <property type="molecule type" value="Genomic_DNA"/>
</dbReference>